<dbReference type="EMBL" id="KZ679007">
    <property type="protein sequence ID" value="PSS25281.1"/>
    <property type="molecule type" value="Genomic_DNA"/>
</dbReference>
<name>A0A2T3BAD0_AMORE</name>
<dbReference type="InParanoid" id="A0A2T3BAD0"/>
<sequence>MVSTSARCGSRPRILVSGMDLPVFPFLCSQSRDSTVNISFSLPSITKTTRTRTPILSFPQIHSRLSPLLSWKNQGVTCYSTNTPAAGHESKISTRRSRTLGLRRATGNGALRFVSRTGLGSGWRDSPPCRRPRGALLGAGNWTPRDGCVCALRMLASRGWMVNQQTK</sequence>
<evidence type="ECO:0000313" key="1">
    <source>
        <dbReference type="EMBL" id="PSS25281.1"/>
    </source>
</evidence>
<accession>A0A2T3BAD0</accession>
<dbReference type="Proteomes" id="UP000241818">
    <property type="component" value="Unassembled WGS sequence"/>
</dbReference>
<dbReference type="GeneID" id="36572284"/>
<evidence type="ECO:0000313" key="2">
    <source>
        <dbReference type="Proteomes" id="UP000241818"/>
    </source>
</evidence>
<keyword evidence="2" id="KW-1185">Reference proteome</keyword>
<proteinExistence type="predicted"/>
<reference evidence="1 2" key="1">
    <citation type="journal article" date="2018" name="New Phytol.">
        <title>Comparative genomics and transcriptomics depict ericoid mycorrhizal fungi as versatile saprotrophs and plant mutualists.</title>
        <authorList>
            <person name="Martino E."/>
            <person name="Morin E."/>
            <person name="Grelet G.A."/>
            <person name="Kuo A."/>
            <person name="Kohler A."/>
            <person name="Daghino S."/>
            <person name="Barry K.W."/>
            <person name="Cichocki N."/>
            <person name="Clum A."/>
            <person name="Dockter R.B."/>
            <person name="Hainaut M."/>
            <person name="Kuo R.C."/>
            <person name="LaButti K."/>
            <person name="Lindahl B.D."/>
            <person name="Lindquist E.A."/>
            <person name="Lipzen A."/>
            <person name="Khouja H.R."/>
            <person name="Magnuson J."/>
            <person name="Murat C."/>
            <person name="Ohm R.A."/>
            <person name="Singer S.W."/>
            <person name="Spatafora J.W."/>
            <person name="Wang M."/>
            <person name="Veneault-Fourrey C."/>
            <person name="Henrissat B."/>
            <person name="Grigoriev I.V."/>
            <person name="Martin F.M."/>
            <person name="Perotto S."/>
        </authorList>
    </citation>
    <scope>NUCLEOTIDE SEQUENCE [LARGE SCALE GENOMIC DNA]</scope>
    <source>
        <strain evidence="1 2">ATCC 22711</strain>
    </source>
</reference>
<dbReference type="AlphaFoldDB" id="A0A2T3BAD0"/>
<organism evidence="1 2">
    <name type="scientific">Amorphotheca resinae ATCC 22711</name>
    <dbReference type="NCBI Taxonomy" id="857342"/>
    <lineage>
        <taxon>Eukaryota</taxon>
        <taxon>Fungi</taxon>
        <taxon>Dikarya</taxon>
        <taxon>Ascomycota</taxon>
        <taxon>Pezizomycotina</taxon>
        <taxon>Leotiomycetes</taxon>
        <taxon>Helotiales</taxon>
        <taxon>Amorphothecaceae</taxon>
        <taxon>Amorphotheca</taxon>
    </lineage>
</organism>
<dbReference type="RefSeq" id="XP_024723880.1">
    <property type="nucleotide sequence ID" value="XM_024864203.1"/>
</dbReference>
<gene>
    <name evidence="1" type="ORF">M430DRAFT_200346</name>
</gene>
<protein>
    <submittedName>
        <fullName evidence="1">Uncharacterized protein</fullName>
    </submittedName>
</protein>